<evidence type="ECO:0000313" key="12">
    <source>
        <dbReference type="Proteomes" id="UP000824120"/>
    </source>
</evidence>
<dbReference type="OrthoDB" id="1272441at2759"/>
<dbReference type="GO" id="GO:0005634">
    <property type="term" value="C:nucleus"/>
    <property type="evidence" value="ECO:0007669"/>
    <property type="project" value="UniProtKB-SubCell"/>
</dbReference>
<dbReference type="Gene3D" id="1.10.20.10">
    <property type="entry name" value="Histone, subunit A"/>
    <property type="match status" value="1"/>
</dbReference>
<keyword evidence="2" id="KW-0805">Transcription regulation</keyword>
<dbReference type="GO" id="GO:0000978">
    <property type="term" value="F:RNA polymerase II cis-regulatory region sequence-specific DNA binding"/>
    <property type="evidence" value="ECO:0007669"/>
    <property type="project" value="TreeGrafter"/>
</dbReference>
<gene>
    <name evidence="11" type="ORF">H5410_017786</name>
</gene>
<dbReference type="SUPFAM" id="SSF47113">
    <property type="entry name" value="Histone-fold"/>
    <property type="match status" value="1"/>
</dbReference>
<dbReference type="EMBL" id="JACXVP010000003">
    <property type="protein sequence ID" value="KAG5617962.1"/>
    <property type="molecule type" value="Genomic_DNA"/>
</dbReference>
<accession>A0A9J6A103</accession>
<feature type="domain" description="Core Histone H2A/H2B/H3" evidence="10">
    <location>
        <begin position="65"/>
        <end position="135"/>
    </location>
</feature>
<dbReference type="Pfam" id="PF00125">
    <property type="entry name" value="Histone"/>
    <property type="match status" value="1"/>
</dbReference>
<evidence type="ECO:0000256" key="1">
    <source>
        <dbReference type="ARBA" id="ARBA00004123"/>
    </source>
</evidence>
<keyword evidence="4" id="KW-0804">Transcription</keyword>
<dbReference type="CDD" id="cd22908">
    <property type="entry name" value="HFD_NFYC-like"/>
    <property type="match status" value="1"/>
</dbReference>
<name>A0A9J6A103_SOLCO</name>
<comment type="subcellular location">
    <subcellularLocation>
        <location evidence="1">Nucleus</location>
    </subcellularLocation>
</comment>
<comment type="caution">
    <text evidence="11">The sequence shown here is derived from an EMBL/GenBank/DDBJ whole genome shotgun (WGS) entry which is preliminary data.</text>
</comment>
<dbReference type="InterPro" id="IPR009072">
    <property type="entry name" value="Histone-fold"/>
</dbReference>
<sequence>MENNHQQPMENNHQQSAEPLYPGYPFHQMLMLQQHEQLQLQQQQQVEEQMRIFWNCQREEIEELDDFKHHQFPISRIKRIIKSENNVLKVSAETPILFSKACELFVLELTLRSWFHAQENNRGTLKKTDFAAAIRRTEIFDFLADVVPADEINEVVTGFGPGMVGPTAGGGFPYFYPPMGQLAMPGVMLGGPAMPGVMPGGLAMPGPMLGGPAMPEVMIGGPAMPVVAPSVYVQPPLQAWQPAGDNSNAGGGNGGQGNFGP</sequence>
<dbReference type="InterPro" id="IPR050568">
    <property type="entry name" value="Transcr_DNA_Rep_Reg"/>
</dbReference>
<reference evidence="11 12" key="1">
    <citation type="submission" date="2020-09" db="EMBL/GenBank/DDBJ databases">
        <title>De no assembly of potato wild relative species, Solanum commersonii.</title>
        <authorList>
            <person name="Cho K."/>
        </authorList>
    </citation>
    <scope>NUCLEOTIDE SEQUENCE [LARGE SCALE GENOMIC DNA]</scope>
    <source>
        <strain evidence="11">LZ3.2</strain>
        <tissue evidence="11">Leaf</tissue>
    </source>
</reference>
<dbReference type="PANTHER" id="PTHR10252">
    <property type="entry name" value="HISTONE-LIKE TRANSCRIPTION FACTOR CCAAT-RELATED"/>
    <property type="match status" value="1"/>
</dbReference>
<comment type="subunit">
    <text evidence="6">Heterotrimeric transcription factor composed of three components, NF-YA, NF-YB and NF-YC. NF-YB and NF-YC must interact and dimerize for NF-YA association and DNA binding.</text>
</comment>
<evidence type="ECO:0000256" key="6">
    <source>
        <dbReference type="ARBA" id="ARBA00025911"/>
    </source>
</evidence>
<dbReference type="FunFam" id="1.10.20.10:FF:000062">
    <property type="entry name" value="Nuclear transcription factor Y subunit C"/>
    <property type="match status" value="1"/>
</dbReference>
<comment type="similarity">
    <text evidence="7">Belongs to the NFYC/HAP5 subunit family.</text>
</comment>
<dbReference type="PANTHER" id="PTHR10252:SF134">
    <property type="entry name" value="NUCLEAR TRANSCRIPTION FACTOR Y SUBUNIT C-4"/>
    <property type="match status" value="1"/>
</dbReference>
<keyword evidence="3" id="KW-0238">DNA-binding</keyword>
<dbReference type="Proteomes" id="UP000824120">
    <property type="component" value="Chromosome 3"/>
</dbReference>
<feature type="region of interest" description="Disordered" evidence="9">
    <location>
        <begin position="238"/>
        <end position="261"/>
    </location>
</feature>
<keyword evidence="12" id="KW-1185">Reference proteome</keyword>
<evidence type="ECO:0000256" key="9">
    <source>
        <dbReference type="SAM" id="MobiDB-lite"/>
    </source>
</evidence>
<keyword evidence="5" id="KW-0539">Nucleus</keyword>
<evidence type="ECO:0000256" key="4">
    <source>
        <dbReference type="ARBA" id="ARBA00023163"/>
    </source>
</evidence>
<evidence type="ECO:0000313" key="11">
    <source>
        <dbReference type="EMBL" id="KAG5617962.1"/>
    </source>
</evidence>
<organism evidence="11 12">
    <name type="scientific">Solanum commersonii</name>
    <name type="common">Commerson's wild potato</name>
    <name type="synonym">Commerson's nightshade</name>
    <dbReference type="NCBI Taxonomy" id="4109"/>
    <lineage>
        <taxon>Eukaryota</taxon>
        <taxon>Viridiplantae</taxon>
        <taxon>Streptophyta</taxon>
        <taxon>Embryophyta</taxon>
        <taxon>Tracheophyta</taxon>
        <taxon>Spermatophyta</taxon>
        <taxon>Magnoliopsida</taxon>
        <taxon>eudicotyledons</taxon>
        <taxon>Gunneridae</taxon>
        <taxon>Pentapetalae</taxon>
        <taxon>asterids</taxon>
        <taxon>lamiids</taxon>
        <taxon>Solanales</taxon>
        <taxon>Solanaceae</taxon>
        <taxon>Solanoideae</taxon>
        <taxon>Solaneae</taxon>
        <taxon>Solanum</taxon>
    </lineage>
</organism>
<proteinExistence type="inferred from homology"/>
<evidence type="ECO:0000259" key="10">
    <source>
        <dbReference type="Pfam" id="PF00125"/>
    </source>
</evidence>
<dbReference type="GO" id="GO:0000981">
    <property type="term" value="F:DNA-binding transcription factor activity, RNA polymerase II-specific"/>
    <property type="evidence" value="ECO:0007669"/>
    <property type="project" value="TreeGrafter"/>
</dbReference>
<comment type="function">
    <text evidence="8">Stimulates the transcription of various genes by recognizing and binding to a CCAAT motif in promoters.</text>
</comment>
<dbReference type="AlphaFoldDB" id="A0A9J6A103"/>
<protein>
    <recommendedName>
        <fullName evidence="10">Core Histone H2A/H2B/H3 domain-containing protein</fullName>
    </recommendedName>
</protein>
<evidence type="ECO:0000256" key="7">
    <source>
        <dbReference type="ARBA" id="ARBA00038129"/>
    </source>
</evidence>
<evidence type="ECO:0000256" key="2">
    <source>
        <dbReference type="ARBA" id="ARBA00023015"/>
    </source>
</evidence>
<feature type="compositionally biased region" description="Gly residues" evidence="9">
    <location>
        <begin position="249"/>
        <end position="261"/>
    </location>
</feature>
<evidence type="ECO:0000256" key="5">
    <source>
        <dbReference type="ARBA" id="ARBA00023242"/>
    </source>
</evidence>
<evidence type="ECO:0000256" key="3">
    <source>
        <dbReference type="ARBA" id="ARBA00023125"/>
    </source>
</evidence>
<evidence type="ECO:0000256" key="8">
    <source>
        <dbReference type="ARBA" id="ARBA00059992"/>
    </source>
</evidence>
<dbReference type="InterPro" id="IPR007125">
    <property type="entry name" value="H2A/H2B/H3"/>
</dbReference>
<dbReference type="GO" id="GO:0046982">
    <property type="term" value="F:protein heterodimerization activity"/>
    <property type="evidence" value="ECO:0007669"/>
    <property type="project" value="InterPro"/>
</dbReference>